<evidence type="ECO:0000256" key="4">
    <source>
        <dbReference type="ARBA" id="ARBA00022679"/>
    </source>
</evidence>
<dbReference type="Gene3D" id="3.20.20.60">
    <property type="entry name" value="Phosphoenolpyruvate-binding domains"/>
    <property type="match status" value="2"/>
</dbReference>
<dbReference type="EMBL" id="QBKI01000014">
    <property type="protein sequence ID" value="PTX12233.1"/>
    <property type="molecule type" value="Genomic_DNA"/>
</dbReference>
<dbReference type="GO" id="GO:0000287">
    <property type="term" value="F:magnesium ion binding"/>
    <property type="evidence" value="ECO:0007669"/>
    <property type="project" value="InterPro"/>
</dbReference>
<dbReference type="UniPathway" id="UPA00109">
    <property type="reaction ID" value="UER00188"/>
</dbReference>
<feature type="coiled-coil region" evidence="12">
    <location>
        <begin position="15"/>
        <end position="42"/>
    </location>
</feature>
<evidence type="ECO:0000256" key="11">
    <source>
        <dbReference type="ARBA" id="ARBA00023317"/>
    </source>
</evidence>
<keyword evidence="10" id="KW-0324">Glycolysis</keyword>
<dbReference type="GO" id="GO:0005524">
    <property type="term" value="F:ATP binding"/>
    <property type="evidence" value="ECO:0007669"/>
    <property type="project" value="UniProtKB-KW"/>
</dbReference>
<dbReference type="InterPro" id="IPR015806">
    <property type="entry name" value="Pyrv_Knase_insert_dom_sf"/>
</dbReference>
<dbReference type="EC" id="2.7.1.40" evidence="3"/>
<dbReference type="InterPro" id="IPR015813">
    <property type="entry name" value="Pyrv/PenolPyrv_kinase-like_dom"/>
</dbReference>
<dbReference type="SUPFAM" id="SSF51621">
    <property type="entry name" value="Phosphoenolpyruvate/pyruvate domain"/>
    <property type="match status" value="1"/>
</dbReference>
<dbReference type="Proteomes" id="UP000244225">
    <property type="component" value="Unassembled WGS sequence"/>
</dbReference>
<keyword evidence="5" id="KW-0479">Metal-binding</keyword>
<feature type="domain" description="Pyruvate kinase barrel" evidence="13">
    <location>
        <begin position="144"/>
        <end position="225"/>
    </location>
</feature>
<dbReference type="InterPro" id="IPR015793">
    <property type="entry name" value="Pyrv_Knase_brl"/>
</dbReference>
<dbReference type="Gene3D" id="2.40.33.10">
    <property type="entry name" value="PK beta-barrel domain-like"/>
    <property type="match status" value="1"/>
</dbReference>
<evidence type="ECO:0000259" key="13">
    <source>
        <dbReference type="Pfam" id="PF00224"/>
    </source>
</evidence>
<dbReference type="GO" id="GO:0016301">
    <property type="term" value="F:kinase activity"/>
    <property type="evidence" value="ECO:0007669"/>
    <property type="project" value="UniProtKB-KW"/>
</dbReference>
<dbReference type="SUPFAM" id="SSF50800">
    <property type="entry name" value="PK beta-barrel domain-like"/>
    <property type="match status" value="1"/>
</dbReference>
<keyword evidence="8" id="KW-0067">ATP-binding</keyword>
<evidence type="ECO:0000256" key="7">
    <source>
        <dbReference type="ARBA" id="ARBA00022777"/>
    </source>
</evidence>
<dbReference type="InterPro" id="IPR040442">
    <property type="entry name" value="Pyrv_kinase-like_dom_sf"/>
</dbReference>
<keyword evidence="9" id="KW-0460">Magnesium</keyword>
<evidence type="ECO:0000256" key="8">
    <source>
        <dbReference type="ARBA" id="ARBA00022840"/>
    </source>
</evidence>
<accession>A0A2T5Y7G1</accession>
<dbReference type="InterPro" id="IPR001697">
    <property type="entry name" value="Pyr_Knase"/>
</dbReference>
<keyword evidence="15" id="KW-1185">Reference proteome</keyword>
<keyword evidence="7 14" id="KW-0418">Kinase</keyword>
<dbReference type="AlphaFoldDB" id="A0A2T5Y7G1"/>
<evidence type="ECO:0000256" key="10">
    <source>
        <dbReference type="ARBA" id="ARBA00023152"/>
    </source>
</evidence>
<dbReference type="GO" id="GO:0030955">
    <property type="term" value="F:potassium ion binding"/>
    <property type="evidence" value="ECO:0007669"/>
    <property type="project" value="InterPro"/>
</dbReference>
<evidence type="ECO:0000256" key="5">
    <source>
        <dbReference type="ARBA" id="ARBA00022723"/>
    </source>
</evidence>
<keyword evidence="12" id="KW-0175">Coiled coil</keyword>
<evidence type="ECO:0000313" key="15">
    <source>
        <dbReference type="Proteomes" id="UP000244225"/>
    </source>
</evidence>
<name>A0A2T5Y7G1_9BACT</name>
<keyword evidence="4" id="KW-0808">Transferase</keyword>
<reference evidence="14 15" key="1">
    <citation type="submission" date="2018-04" db="EMBL/GenBank/DDBJ databases">
        <title>Genomic Encyclopedia of Archaeal and Bacterial Type Strains, Phase II (KMG-II): from individual species to whole genera.</title>
        <authorList>
            <person name="Goeker M."/>
        </authorList>
    </citation>
    <scope>NUCLEOTIDE SEQUENCE [LARGE SCALE GENOMIC DNA]</scope>
    <source>
        <strain evidence="14 15">DSM 100162</strain>
    </source>
</reference>
<dbReference type="InterPro" id="IPR011037">
    <property type="entry name" value="Pyrv_Knase-like_insert_dom_sf"/>
</dbReference>
<dbReference type="PANTHER" id="PTHR11817">
    <property type="entry name" value="PYRUVATE KINASE"/>
    <property type="match status" value="1"/>
</dbReference>
<evidence type="ECO:0000313" key="14">
    <source>
        <dbReference type="EMBL" id="PTX12233.1"/>
    </source>
</evidence>
<evidence type="ECO:0000256" key="6">
    <source>
        <dbReference type="ARBA" id="ARBA00022741"/>
    </source>
</evidence>
<evidence type="ECO:0000256" key="3">
    <source>
        <dbReference type="ARBA" id="ARBA00012142"/>
    </source>
</evidence>
<evidence type="ECO:0000256" key="9">
    <source>
        <dbReference type="ARBA" id="ARBA00022842"/>
    </source>
</evidence>
<gene>
    <name evidence="14" type="ORF">C8N40_11431</name>
</gene>
<organism evidence="14 15">
    <name type="scientific">Pontibacter mucosus</name>
    <dbReference type="NCBI Taxonomy" id="1649266"/>
    <lineage>
        <taxon>Bacteria</taxon>
        <taxon>Pseudomonadati</taxon>
        <taxon>Bacteroidota</taxon>
        <taxon>Cytophagia</taxon>
        <taxon>Cytophagales</taxon>
        <taxon>Hymenobacteraceae</taxon>
        <taxon>Pontibacter</taxon>
    </lineage>
</organism>
<protein>
    <recommendedName>
        <fullName evidence="3">pyruvate kinase</fullName>
        <ecNumber evidence="3">2.7.1.40</ecNumber>
    </recommendedName>
</protein>
<comment type="caution">
    <text evidence="14">The sequence shown here is derived from an EMBL/GenBank/DDBJ whole genome shotgun (WGS) entry which is preliminary data.</text>
</comment>
<proteinExistence type="inferred from homology"/>
<evidence type="ECO:0000256" key="2">
    <source>
        <dbReference type="ARBA" id="ARBA00008663"/>
    </source>
</evidence>
<comment type="pathway">
    <text evidence="1">Carbohydrate degradation; glycolysis; pyruvate from D-glyceraldehyde 3-phosphate: step 5/5.</text>
</comment>
<dbReference type="GO" id="GO:0004743">
    <property type="term" value="F:pyruvate kinase activity"/>
    <property type="evidence" value="ECO:0007669"/>
    <property type="project" value="UniProtKB-EC"/>
</dbReference>
<sequence>MPHASPYAFIPLFVMRKTKEHYQSLINQLDQLHQDAIALEEKLGSTVEAVHPKFKKSAKNLLHYLALRQHDIRDLQEQLAQLGLSSLGRAEGHVLASLQAVRQHLCRIGDCKDTREELAVSFFENRELLAQHTEALLGPKPEKRSTRIMVTLPSEAADQYELLPRLLKAGMNCARINCAHDTEKEWLKMVENIRRAEQETGIPCKILMDLMGPKLRTGPLKEGPKLQVIRPIQDSLGQVIEAAKVWLAPQDVPLPKDADVWLPVDANWQVQLQEGDRLSFKDTRGRRRSMTIIRREEKGVLAHLLKSSYINTGTELVLKGKNVTQRSTKVGDLKALEVPLVLQKGSFLVLNREPIPGEPATFDAQGHVVQPAHISCTLPEVFTQTKVGEPILFNDGKIEGVLEEVSPDRLLVKITFANSKGSRLRADQGINLPDSKLHLKGLTEKDCQDLKFIARHADIVNLSFVNHADTVEALHEELRRLNATDLGVMLKIETKEGFRNLPHLLLTAMKLHPTSIMIARGDLAVECGWQRLAEAQEEILWLSEAAHMPVVWATQVLETLAKKGRPSRAEITDAAMSQRADCVMLNKGPHIIQAIELLHDILVRMQEHQHKKTSMLRMLHISDLGNLIQE</sequence>
<keyword evidence="11 14" id="KW-0670">Pyruvate</keyword>
<evidence type="ECO:0000256" key="12">
    <source>
        <dbReference type="SAM" id="Coils"/>
    </source>
</evidence>
<keyword evidence="6" id="KW-0547">Nucleotide-binding</keyword>
<evidence type="ECO:0000256" key="1">
    <source>
        <dbReference type="ARBA" id="ARBA00004997"/>
    </source>
</evidence>
<dbReference type="Pfam" id="PF00224">
    <property type="entry name" value="PK"/>
    <property type="match status" value="2"/>
</dbReference>
<dbReference type="NCBIfam" id="NF011314">
    <property type="entry name" value="PRK14725.1"/>
    <property type="match status" value="1"/>
</dbReference>
<comment type="similarity">
    <text evidence="2">Belongs to the pyruvate kinase family.</text>
</comment>
<feature type="domain" description="Pyruvate kinase barrel" evidence="13">
    <location>
        <begin position="370"/>
        <end position="586"/>
    </location>
</feature>